<keyword evidence="3" id="KW-1185">Reference proteome</keyword>
<dbReference type="OrthoDB" id="3980110at2759"/>
<feature type="region of interest" description="Disordered" evidence="1">
    <location>
        <begin position="1"/>
        <end position="38"/>
    </location>
</feature>
<proteinExistence type="predicted"/>
<evidence type="ECO:0000313" key="3">
    <source>
        <dbReference type="Proteomes" id="UP000190274"/>
    </source>
</evidence>
<evidence type="ECO:0000256" key="1">
    <source>
        <dbReference type="SAM" id="MobiDB-lite"/>
    </source>
</evidence>
<dbReference type="STRING" id="1266660.A0A1G4JW90"/>
<evidence type="ECO:0000313" key="2">
    <source>
        <dbReference type="EMBL" id="SCU95265.1"/>
    </source>
</evidence>
<name>A0A1G4JW90_9SACH</name>
<reference evidence="3" key="1">
    <citation type="submission" date="2016-03" db="EMBL/GenBank/DDBJ databases">
        <authorList>
            <person name="Devillers H."/>
        </authorList>
    </citation>
    <scope>NUCLEOTIDE SEQUENCE [LARGE SCALE GENOMIC DNA]</scope>
</reference>
<sequence>MNPPTVHNEHITAEPPMVKKKKSSVSNESTKRVSVSNAAGLAKNSPHLSLDANSSKDIQEKILLALFTTRPGQCTLKLYYELSCGHVNLHQYKKWQSAKHGQVIEESYKTMVRKWTESPIYICMLMDFFLRNEQVPLDYTKFTLPNYKLSLSFLLFKDTELLIIDENYNILLDFLVSCRPTIEQLLNTSYLPMSLISACHSNRRLYQLNGQYTWFSLAPHSSKHPREIIYNYLTVLTDKLTAQQELIPQLEHLLSGAILDKITPFVGKHHSHIDAVDSDSNSDSDNWPAKKDYAQDRVYSFDLNDEGMVETLNVFSQTRKRHQTLYQVLKLPEQSQSPLLKSQFFTICALVDPVTQPIPNDSHIVSIDLISELFLGLLSNDVKDLSPNWRFHLCFNLQKIINATLPRLNCDDFQRLNSVNNSDESVDWRRNLHKWLPQGLNTQDLELIYMVDILAIYLIYKLYRDIPIQMNPFLAPMISLWKNLTFVVLLGLEIDRFEEEQETFSTPVIVRATIRGASALRSVVATVLNGHVDYKRHDFQHEPINIFMSPHGRKLCHGALYTDVRSHAAAMLALGIELEDVTNLLSDLQPGDRFDEDVKYMFDYEYDNYNEVDAEDIDEDDLEDVESRERIKEMRAYYKRCHCQFDDDELLPEGADDPELLLQTRTNPLREAPPESNNRMSSLASTAKPMARRSKKEGIDFDFNGRDWRDIPRGLNFYFSENFTFTQHITKDALGSLMTTATERSLTFVEGRKLLQMVGTCVAREQQQAVFRSVFAGGPEQEVEDHYALVADGDLTTDYVYEKWCEDSHFERMLLHNETLVWRLIDEVLMCSGYRRVLIWFITHLEISSSMIEYIYSLVMGERGEVVLENAEGIGEAQDPYTQVPFSRQGPIQLSEIEVKMLLQEFFTNVAIFFSKHARECEEASEDEEGGQIGQSGIPPRVVGLMKLMCMMVKKLMAEDKFDFRDPDYIFELQTLLMSWICFLPEARDLLFDLRSLVDQKLPDVENPARSHDDTVVNNADPVPFSEIVDHDGNVQEGNFAESGPGTETSISVYNKRLISLLPPIAGSENTAVTALRSFISKHSLTMKTAVLGRRVVSQDDEIMGMYMSDREMDNRHFLAEFGIEYNDFVDGVYDNDYEYE</sequence>
<dbReference type="Proteomes" id="UP000190274">
    <property type="component" value="Chromosome G"/>
</dbReference>
<organism evidence="2 3">
    <name type="scientific">Lachancea dasiensis</name>
    <dbReference type="NCBI Taxonomy" id="1072105"/>
    <lineage>
        <taxon>Eukaryota</taxon>
        <taxon>Fungi</taxon>
        <taxon>Dikarya</taxon>
        <taxon>Ascomycota</taxon>
        <taxon>Saccharomycotina</taxon>
        <taxon>Saccharomycetes</taxon>
        <taxon>Saccharomycetales</taxon>
        <taxon>Saccharomycetaceae</taxon>
        <taxon>Lachancea</taxon>
    </lineage>
</organism>
<feature type="region of interest" description="Disordered" evidence="1">
    <location>
        <begin position="667"/>
        <end position="689"/>
    </location>
</feature>
<dbReference type="GO" id="GO:0030015">
    <property type="term" value="C:CCR4-NOT core complex"/>
    <property type="evidence" value="ECO:0007669"/>
    <property type="project" value="EnsemblFungi"/>
</dbReference>
<dbReference type="AlphaFoldDB" id="A0A1G4JW90"/>
<gene>
    <name evidence="2" type="ORF">LADA_0G14598G</name>
</gene>
<dbReference type="GO" id="GO:0032968">
    <property type="term" value="P:positive regulation of transcription elongation by RNA polymerase II"/>
    <property type="evidence" value="ECO:0007669"/>
    <property type="project" value="EnsemblFungi"/>
</dbReference>
<protein>
    <submittedName>
        <fullName evidence="2">LADA_0G14598g1_1</fullName>
    </submittedName>
</protein>
<feature type="compositionally biased region" description="Polar residues" evidence="1">
    <location>
        <begin position="675"/>
        <end position="685"/>
    </location>
</feature>
<accession>A0A1G4JW90</accession>
<dbReference type="EMBL" id="LT598457">
    <property type="protein sequence ID" value="SCU95265.1"/>
    <property type="molecule type" value="Genomic_DNA"/>
</dbReference>